<sequence length="112" mass="12488">MHLRGSVTLYSVVIAICNELPSEDLTPTTLFFQLQGTIFLHSSTLVQIVAYEEFATAEQTISKPSVASVFEQISSGGKKKKERVGRPWWEMRSSMHWRIQGLQSSREGGGEG</sequence>
<dbReference type="AlphaFoldDB" id="A0AAV4UFK3"/>
<organism evidence="1 2">
    <name type="scientific">Caerostris darwini</name>
    <dbReference type="NCBI Taxonomy" id="1538125"/>
    <lineage>
        <taxon>Eukaryota</taxon>
        <taxon>Metazoa</taxon>
        <taxon>Ecdysozoa</taxon>
        <taxon>Arthropoda</taxon>
        <taxon>Chelicerata</taxon>
        <taxon>Arachnida</taxon>
        <taxon>Araneae</taxon>
        <taxon>Araneomorphae</taxon>
        <taxon>Entelegynae</taxon>
        <taxon>Araneoidea</taxon>
        <taxon>Araneidae</taxon>
        <taxon>Caerostris</taxon>
    </lineage>
</organism>
<name>A0AAV4UFK3_9ARAC</name>
<comment type="caution">
    <text evidence="1">The sequence shown here is derived from an EMBL/GenBank/DDBJ whole genome shotgun (WGS) entry which is preliminary data.</text>
</comment>
<dbReference type="EMBL" id="BPLQ01011207">
    <property type="protein sequence ID" value="GIY56592.1"/>
    <property type="molecule type" value="Genomic_DNA"/>
</dbReference>
<proteinExistence type="predicted"/>
<gene>
    <name evidence="1" type="ORF">CDAR_98121</name>
</gene>
<evidence type="ECO:0000313" key="1">
    <source>
        <dbReference type="EMBL" id="GIY56592.1"/>
    </source>
</evidence>
<evidence type="ECO:0000313" key="2">
    <source>
        <dbReference type="Proteomes" id="UP001054837"/>
    </source>
</evidence>
<reference evidence="1 2" key="1">
    <citation type="submission" date="2021-06" db="EMBL/GenBank/DDBJ databases">
        <title>Caerostris darwini draft genome.</title>
        <authorList>
            <person name="Kono N."/>
            <person name="Arakawa K."/>
        </authorList>
    </citation>
    <scope>NUCLEOTIDE SEQUENCE [LARGE SCALE GENOMIC DNA]</scope>
</reference>
<protein>
    <submittedName>
        <fullName evidence="1">Uncharacterized protein</fullName>
    </submittedName>
</protein>
<accession>A0AAV4UFK3</accession>
<dbReference type="Proteomes" id="UP001054837">
    <property type="component" value="Unassembled WGS sequence"/>
</dbReference>
<keyword evidence="2" id="KW-1185">Reference proteome</keyword>